<dbReference type="CDD" id="cd17033">
    <property type="entry name" value="DR1245-like"/>
    <property type="match status" value="1"/>
</dbReference>
<reference evidence="1" key="2">
    <citation type="journal article" date="2012" name="PLoS ONE">
        <title>A Deeply Branching Thermophilic Bacterium with an Ancient Acetyl-CoA Pathway Dominates a Subsurface Ecosystem.</title>
        <authorList>
            <person name="Takami H."/>
            <person name="Noguchi H."/>
            <person name="Takaki Y."/>
            <person name="Uchiyama I."/>
            <person name="Toyoda A."/>
            <person name="Nishi S."/>
            <person name="Chee G.-J."/>
            <person name="Arai W."/>
            <person name="Nunoura T."/>
            <person name="Itoh T."/>
            <person name="Hattori M."/>
            <person name="Takai K."/>
        </authorList>
    </citation>
    <scope>NUCLEOTIDE SEQUENCE</scope>
</reference>
<sequence length="174" mass="19558">MGKLYQAVVSFFTEDGWHFLEREEDSTVLMTVKGSVTEFQCRAIALEDRQQFIFYSVCPIKVPEERRAAALELIARINYRLVIGSFQINLDDGTVLFVTSIDVENDSLTPALIRNLVGANLATMDKLLPCILSLSFGNCSAQEALASVWQDPQPTEGLPPPSWWARLFDREGQQ</sequence>
<name>H5S948_9ZZZZ</name>
<protein>
    <submittedName>
        <fullName evidence="1">Hypothetical conserved protein</fullName>
    </submittedName>
</protein>
<proteinExistence type="predicted"/>
<reference evidence="1" key="1">
    <citation type="journal article" date="2005" name="Environ. Microbiol.">
        <title>Genetic and functional properties of uncultivated thermophilic crenarchaeotes from a subsurface gold mine as revealed by analysis of genome fragments.</title>
        <authorList>
            <person name="Nunoura T."/>
            <person name="Hirayama H."/>
            <person name="Takami H."/>
            <person name="Oida H."/>
            <person name="Nishi S."/>
            <person name="Shimamura S."/>
            <person name="Suzuki Y."/>
            <person name="Inagaki F."/>
            <person name="Takai K."/>
            <person name="Nealson K.H."/>
            <person name="Horikoshi K."/>
        </authorList>
    </citation>
    <scope>NUCLEOTIDE SEQUENCE</scope>
</reference>
<gene>
    <name evidence="1" type="ORF">HGMM_F03A04C07</name>
</gene>
<organism evidence="1">
    <name type="scientific">uncultured prokaryote</name>
    <dbReference type="NCBI Taxonomy" id="198431"/>
    <lineage>
        <taxon>unclassified sequences</taxon>
        <taxon>environmental samples</taxon>
    </lineage>
</organism>
<dbReference type="AlphaFoldDB" id="H5S948"/>
<accession>H5S948</accession>
<dbReference type="Pfam" id="PF10722">
    <property type="entry name" value="YbjN"/>
    <property type="match status" value="1"/>
</dbReference>
<dbReference type="InterPro" id="IPR019660">
    <property type="entry name" value="Put_sensory_transdc_reg_YbjN"/>
</dbReference>
<evidence type="ECO:0000313" key="1">
    <source>
        <dbReference type="EMBL" id="BAL52684.1"/>
    </source>
</evidence>
<dbReference type="EMBL" id="AP011637">
    <property type="protein sequence ID" value="BAL52684.1"/>
    <property type="molecule type" value="Genomic_DNA"/>
</dbReference>